<dbReference type="EMBL" id="DXFW01000002">
    <property type="protein sequence ID" value="HIX04627.1"/>
    <property type="molecule type" value="Genomic_DNA"/>
</dbReference>
<feature type="compositionally biased region" description="Polar residues" evidence="1">
    <location>
        <begin position="56"/>
        <end position="72"/>
    </location>
</feature>
<reference evidence="2" key="1">
    <citation type="journal article" date="2021" name="PeerJ">
        <title>Extensive microbial diversity within the chicken gut microbiome revealed by metagenomics and culture.</title>
        <authorList>
            <person name="Gilroy R."/>
            <person name="Ravi A."/>
            <person name="Getino M."/>
            <person name="Pursley I."/>
            <person name="Horton D.L."/>
            <person name="Alikhan N.F."/>
            <person name="Baker D."/>
            <person name="Gharbi K."/>
            <person name="Hall N."/>
            <person name="Watson M."/>
            <person name="Adriaenssens E.M."/>
            <person name="Foster-Nyarko E."/>
            <person name="Jarju S."/>
            <person name="Secka A."/>
            <person name="Antonio M."/>
            <person name="Oren A."/>
            <person name="Chaudhuri R.R."/>
            <person name="La Ragione R."/>
            <person name="Hildebrand F."/>
            <person name="Pallen M.J."/>
        </authorList>
    </citation>
    <scope>NUCLEOTIDE SEQUENCE</scope>
    <source>
        <strain evidence="2">2239</strain>
    </source>
</reference>
<reference evidence="2" key="2">
    <citation type="submission" date="2021-04" db="EMBL/GenBank/DDBJ databases">
        <authorList>
            <person name="Gilroy R."/>
        </authorList>
    </citation>
    <scope>NUCLEOTIDE SEQUENCE</scope>
    <source>
        <strain evidence="2">2239</strain>
    </source>
</reference>
<dbReference type="CDD" id="cd00060">
    <property type="entry name" value="FHA"/>
    <property type="match status" value="1"/>
</dbReference>
<dbReference type="AlphaFoldDB" id="A0A9D1V217"/>
<dbReference type="Proteomes" id="UP000824193">
    <property type="component" value="Unassembled WGS sequence"/>
</dbReference>
<evidence type="ECO:0000313" key="2">
    <source>
        <dbReference type="EMBL" id="HIX04627.1"/>
    </source>
</evidence>
<dbReference type="InterPro" id="IPR008984">
    <property type="entry name" value="SMAD_FHA_dom_sf"/>
</dbReference>
<evidence type="ECO:0000313" key="3">
    <source>
        <dbReference type="Proteomes" id="UP000824193"/>
    </source>
</evidence>
<evidence type="ECO:0000256" key="1">
    <source>
        <dbReference type="SAM" id="MobiDB-lite"/>
    </source>
</evidence>
<comment type="caution">
    <text evidence="2">The sequence shown here is derived from an EMBL/GenBank/DDBJ whole genome shotgun (WGS) entry which is preliminary data.</text>
</comment>
<feature type="region of interest" description="Disordered" evidence="1">
    <location>
        <begin position="36"/>
        <end position="72"/>
    </location>
</feature>
<organism evidence="2 3">
    <name type="scientific">Candidatus Allofournierella pullicola</name>
    <dbReference type="NCBI Taxonomy" id="2838596"/>
    <lineage>
        <taxon>Bacteria</taxon>
        <taxon>Bacillati</taxon>
        <taxon>Bacillota</taxon>
        <taxon>Clostridia</taxon>
        <taxon>Eubacteriales</taxon>
        <taxon>Oscillospiraceae</taxon>
        <taxon>Allofournierella</taxon>
    </lineage>
</organism>
<proteinExistence type="predicted"/>
<gene>
    <name evidence="2" type="ORF">H9865_00740</name>
</gene>
<sequence>MAEILQKIISCPKGHYYDANQYDRCPLCASGTFPETEDPFSPGNGGGDRPREQPGRNFSNTIDPLTPTNPGNNMGKTQFVDVDAPAGAPAPVVGWLVAVDGPCRGTDYRIHTGYNYIGRETGDIRIRGDAAISAEKDANVTYVPQTKRFYIAHELGKNVLLVNDLPVIGGGVELHNYDRITIGNTKLLFVGLCGEQFSWADGGKTDG</sequence>
<name>A0A9D1V217_9FIRM</name>
<dbReference type="SUPFAM" id="SSF49879">
    <property type="entry name" value="SMAD/FHA domain"/>
    <property type="match status" value="1"/>
</dbReference>
<accession>A0A9D1V217</accession>
<protein>
    <submittedName>
        <fullName evidence="2">FHA domain-containing protein</fullName>
    </submittedName>
</protein>
<dbReference type="Gene3D" id="2.60.200.20">
    <property type="match status" value="1"/>
</dbReference>